<dbReference type="SUPFAM" id="SSF52058">
    <property type="entry name" value="L domain-like"/>
    <property type="match status" value="1"/>
</dbReference>
<keyword evidence="1" id="KW-1015">Disulfide bond</keyword>
<dbReference type="PANTHER" id="PTHR15926">
    <property type="entry name" value="ALL-TRANS RETINOIC ACID-INDUCED DIFFERENTIATION FACTOR"/>
    <property type="match status" value="1"/>
</dbReference>
<dbReference type="GeneTree" id="ENSGT00390000017252"/>
<evidence type="ECO:0000313" key="5">
    <source>
        <dbReference type="Ensembl" id="ENSXETP00000102451"/>
    </source>
</evidence>
<reference evidence="5" key="1">
    <citation type="journal article" date="2010" name="Science">
        <title>The genome of the Western clawed frog Xenopus tropicalis.</title>
        <authorList>
            <person name="Hellsten U."/>
            <person name="Harland R.M."/>
            <person name="Gilchrist M.J."/>
            <person name="Hendrix D."/>
            <person name="Jurka J."/>
            <person name="Kapitonov V."/>
            <person name="Ovcharenko I."/>
            <person name="Putnam N.H."/>
            <person name="Shu S."/>
            <person name="Taher L."/>
            <person name="Blitz I.L."/>
            <person name="Blumberg B."/>
            <person name="Dichmann D.S."/>
            <person name="Dubchak I."/>
            <person name="Amaya E."/>
            <person name="Detter J.C."/>
            <person name="Fletcher R."/>
            <person name="Gerhard D.S."/>
            <person name="Goodstein D."/>
            <person name="Graves T."/>
            <person name="Grigoriev I.V."/>
            <person name="Grimwood J."/>
            <person name="Kawashima T."/>
            <person name="Lindquist E."/>
            <person name="Lucas S.M."/>
            <person name="Mead P.E."/>
            <person name="Mitros T."/>
            <person name="Ogino H."/>
            <person name="Ohta Y."/>
            <person name="Poliakov A.V."/>
            <person name="Pollet N."/>
            <person name="Robert J."/>
            <person name="Salamov A."/>
            <person name="Sater A.K."/>
            <person name="Schmutz J."/>
            <person name="Terry A."/>
            <person name="Vize P.D."/>
            <person name="Warren W.C."/>
            <person name="Wells D."/>
            <person name="Wills A."/>
            <person name="Wilson R.K."/>
            <person name="Zimmerman L.B."/>
            <person name="Zorn A.M."/>
            <person name="Grainger R."/>
            <person name="Grammer T."/>
            <person name="Khokha M.K."/>
            <person name="Richardson P.M."/>
            <person name="Rokhsar D.S."/>
        </authorList>
    </citation>
    <scope>NUCLEOTIDE SEQUENCE [LARGE SCALE GENOMIC DNA]</scope>
    <source>
        <strain evidence="5">Nigerian</strain>
    </source>
</reference>
<feature type="transmembrane region" description="Helical" evidence="2">
    <location>
        <begin position="253"/>
        <end position="273"/>
    </location>
</feature>
<evidence type="ECO:0000256" key="2">
    <source>
        <dbReference type="SAM" id="Phobius"/>
    </source>
</evidence>
<dbReference type="PROSITE" id="PS00022">
    <property type="entry name" value="EGF_1"/>
    <property type="match status" value="1"/>
</dbReference>
<keyword evidence="1" id="KW-0245">EGF-like domain</keyword>
<evidence type="ECO:0000256" key="1">
    <source>
        <dbReference type="PROSITE-ProRule" id="PRU00076"/>
    </source>
</evidence>
<feature type="chain" id="PRO_5031502596" description="EGF-like domain-containing protein" evidence="3">
    <location>
        <begin position="20"/>
        <end position="282"/>
    </location>
</feature>
<organism evidence="5">
    <name type="scientific">Xenopus tropicalis</name>
    <name type="common">Western clawed frog</name>
    <name type="synonym">Silurana tropicalis</name>
    <dbReference type="NCBI Taxonomy" id="8364"/>
    <lineage>
        <taxon>Eukaryota</taxon>
        <taxon>Metazoa</taxon>
        <taxon>Chordata</taxon>
        <taxon>Craniata</taxon>
        <taxon>Vertebrata</taxon>
        <taxon>Euteleostomi</taxon>
        <taxon>Amphibia</taxon>
        <taxon>Batrachia</taxon>
        <taxon>Anura</taxon>
        <taxon>Pipoidea</taxon>
        <taxon>Pipidae</taxon>
        <taxon>Xenopodinae</taxon>
        <taxon>Xenopus</taxon>
        <taxon>Silurana</taxon>
    </lineage>
</organism>
<reference evidence="5" key="2">
    <citation type="submission" date="2021-03" db="UniProtKB">
        <authorList>
            <consortium name="Ensembl"/>
        </authorList>
    </citation>
    <scope>IDENTIFICATION</scope>
</reference>
<keyword evidence="2" id="KW-1133">Transmembrane helix</keyword>
<dbReference type="PANTHER" id="PTHR15926:SF1">
    <property type="entry name" value="ALL-TRANS RETINOIC ACID-INDUCED DIFFERENTIATION FACTOR"/>
    <property type="match status" value="1"/>
</dbReference>
<name>A0A803J3P5_XENTR</name>
<dbReference type="InterPro" id="IPR042350">
    <property type="entry name" value="ATRAID"/>
</dbReference>
<dbReference type="PROSITE" id="PS01186">
    <property type="entry name" value="EGF_2"/>
    <property type="match status" value="1"/>
</dbReference>
<proteinExistence type="predicted"/>
<protein>
    <recommendedName>
        <fullName evidence="4">EGF-like domain-containing protein</fullName>
    </recommendedName>
</protein>
<accession>A0A803J3P5</accession>
<feature type="domain" description="EGF-like" evidence="4">
    <location>
        <begin position="210"/>
        <end position="246"/>
    </location>
</feature>
<keyword evidence="2" id="KW-0812">Transmembrane</keyword>
<evidence type="ECO:0000259" key="4">
    <source>
        <dbReference type="PROSITE" id="PS50026"/>
    </source>
</evidence>
<evidence type="ECO:0000256" key="3">
    <source>
        <dbReference type="SAM" id="SignalP"/>
    </source>
</evidence>
<sequence>MAALVICLCFLLGVIPVGAGTQVCESCPGALRNSSQVSQLCRAAPKARTLGRCCLGHMDGSDVIIGLDLWNCSLAQLDPTLHLTQAAVVLDLSSNPLRDLPSEFFRGLLGLQYVALPAELSCPGGNNSWENVNVTSAVRVCQDQRSSCNSTSEWGEYSGPNMIHSSKPPFYVLQFWLLVAQITQHRKAGKSDTEEHVTQKETRNPVFLLTEDFHPMLCPENSVCAPDGPGYMQCVCAPGFHGYKCLRESTFPILMFFGILGLVTACLSVLLWCTQRRKVKSQ</sequence>
<dbReference type="InParanoid" id="A0A803J3P5"/>
<keyword evidence="3" id="KW-0732">Signal</keyword>
<feature type="signal peptide" evidence="3">
    <location>
        <begin position="1"/>
        <end position="19"/>
    </location>
</feature>
<dbReference type="Ensembl" id="ENSXETT00000121774">
    <property type="protein sequence ID" value="ENSXETP00000102451"/>
    <property type="gene ID" value="ENSXETG00000047549"/>
</dbReference>
<comment type="caution">
    <text evidence="1">Lacks conserved residue(s) required for the propagation of feature annotation.</text>
</comment>
<feature type="disulfide bond" evidence="1">
    <location>
        <begin position="236"/>
        <end position="245"/>
    </location>
</feature>
<dbReference type="FunCoup" id="A0A803J3P5">
    <property type="interactions" value="565"/>
</dbReference>
<dbReference type="InterPro" id="IPR032675">
    <property type="entry name" value="LRR_dom_sf"/>
</dbReference>
<dbReference type="AlphaFoldDB" id="A0A803J3P5"/>
<dbReference type="PROSITE" id="PS50026">
    <property type="entry name" value="EGF_3"/>
    <property type="match status" value="1"/>
</dbReference>
<dbReference type="InterPro" id="IPR000742">
    <property type="entry name" value="EGF"/>
</dbReference>
<keyword evidence="2" id="KW-0472">Membrane</keyword>
<dbReference type="Gene3D" id="3.80.10.10">
    <property type="entry name" value="Ribonuclease Inhibitor"/>
    <property type="match status" value="1"/>
</dbReference>